<feature type="signal peptide" evidence="4">
    <location>
        <begin position="1"/>
        <end position="25"/>
    </location>
</feature>
<name>A0A7C8ZFP1_OPUST</name>
<feature type="chain" id="PRO_5027723427" description="Leucine-rich repeat-containing N-terminal plant-type domain-containing protein" evidence="4">
    <location>
        <begin position="26"/>
        <end position="111"/>
    </location>
</feature>
<dbReference type="PANTHER" id="PTHR48060:SF21">
    <property type="entry name" value="L DOMAIN-LIKE PROTEIN"/>
    <property type="match status" value="1"/>
</dbReference>
<keyword evidence="2 4" id="KW-0732">Signal</keyword>
<evidence type="ECO:0000256" key="1">
    <source>
        <dbReference type="ARBA" id="ARBA00022614"/>
    </source>
</evidence>
<evidence type="ECO:0000256" key="2">
    <source>
        <dbReference type="ARBA" id="ARBA00022729"/>
    </source>
</evidence>
<evidence type="ECO:0000259" key="5">
    <source>
        <dbReference type="Pfam" id="PF08263"/>
    </source>
</evidence>
<evidence type="ECO:0000313" key="6">
    <source>
        <dbReference type="EMBL" id="MBA4642039.1"/>
    </source>
</evidence>
<keyword evidence="3" id="KW-0677">Repeat</keyword>
<dbReference type="EMBL" id="GISG01126798">
    <property type="protein sequence ID" value="MBA4642039.1"/>
    <property type="molecule type" value="Transcribed_RNA"/>
</dbReference>
<keyword evidence="1" id="KW-0433">Leucine-rich repeat</keyword>
<dbReference type="InterPro" id="IPR013210">
    <property type="entry name" value="LRR_N_plant-typ"/>
</dbReference>
<reference evidence="6" key="2">
    <citation type="submission" date="2020-07" db="EMBL/GenBank/DDBJ databases">
        <authorList>
            <person name="Vera ALvarez R."/>
            <person name="Arias-Moreno D.M."/>
            <person name="Jimenez-Jacinto V."/>
            <person name="Jimenez-Bremont J.F."/>
            <person name="Swaminathan K."/>
            <person name="Moose S.P."/>
            <person name="Guerrero-Gonzalez M.L."/>
            <person name="Marino-Ramirez L."/>
            <person name="Landsman D."/>
            <person name="Rodriguez-Kessler M."/>
            <person name="Delgado-Sanchez P."/>
        </authorList>
    </citation>
    <scope>NUCLEOTIDE SEQUENCE</scope>
    <source>
        <tissue evidence="6">Cladode</tissue>
    </source>
</reference>
<feature type="domain" description="Leucine-rich repeat-containing N-terminal plant-type" evidence="5">
    <location>
        <begin position="36"/>
        <end position="75"/>
    </location>
</feature>
<proteinExistence type="predicted"/>
<organism evidence="6">
    <name type="scientific">Opuntia streptacantha</name>
    <name type="common">Prickly pear cactus</name>
    <name type="synonym">Opuntia cardona</name>
    <dbReference type="NCBI Taxonomy" id="393608"/>
    <lineage>
        <taxon>Eukaryota</taxon>
        <taxon>Viridiplantae</taxon>
        <taxon>Streptophyta</taxon>
        <taxon>Embryophyta</taxon>
        <taxon>Tracheophyta</taxon>
        <taxon>Spermatophyta</taxon>
        <taxon>Magnoliopsida</taxon>
        <taxon>eudicotyledons</taxon>
        <taxon>Gunneridae</taxon>
        <taxon>Pentapetalae</taxon>
        <taxon>Caryophyllales</taxon>
        <taxon>Cactineae</taxon>
        <taxon>Cactaceae</taxon>
        <taxon>Opuntioideae</taxon>
        <taxon>Opuntia</taxon>
    </lineage>
</organism>
<evidence type="ECO:0000256" key="3">
    <source>
        <dbReference type="ARBA" id="ARBA00022737"/>
    </source>
</evidence>
<dbReference type="Gene3D" id="3.80.10.10">
    <property type="entry name" value="Ribonuclease Inhibitor"/>
    <property type="match status" value="1"/>
</dbReference>
<sequence length="111" mass="12314">MTGRLDYQCCCALFLMCVIAHLSLAHYAADASSGNETDRLALLEFKAKITVDPLGIMGSWNDTSHLCNWFAVTCSKCHQRVTKLNLYSLELGGSISPPYQKRDLLEDCRPG</sequence>
<evidence type="ECO:0000256" key="4">
    <source>
        <dbReference type="SAM" id="SignalP"/>
    </source>
</evidence>
<accession>A0A7C8ZFP1</accession>
<dbReference type="InterPro" id="IPR053211">
    <property type="entry name" value="DNA_repair-toleration"/>
</dbReference>
<reference evidence="6" key="1">
    <citation type="journal article" date="2013" name="J. Plant Res.">
        <title>Effect of fungi and light on seed germination of three Opuntia species from semiarid lands of central Mexico.</title>
        <authorList>
            <person name="Delgado-Sanchez P."/>
            <person name="Jimenez-Bremont J.F."/>
            <person name="Guerrero-Gonzalez Mde L."/>
            <person name="Flores J."/>
        </authorList>
    </citation>
    <scope>NUCLEOTIDE SEQUENCE</scope>
    <source>
        <tissue evidence="6">Cladode</tissue>
    </source>
</reference>
<dbReference type="InterPro" id="IPR032675">
    <property type="entry name" value="LRR_dom_sf"/>
</dbReference>
<dbReference type="AlphaFoldDB" id="A0A7C8ZFP1"/>
<dbReference type="Pfam" id="PF08263">
    <property type="entry name" value="LRRNT_2"/>
    <property type="match status" value="1"/>
</dbReference>
<protein>
    <recommendedName>
        <fullName evidence="5">Leucine-rich repeat-containing N-terminal plant-type domain-containing protein</fullName>
    </recommendedName>
</protein>
<dbReference type="PANTHER" id="PTHR48060">
    <property type="entry name" value="DNA DAMAGE-REPAIR/TOLERATION PROTEIN DRT100"/>
    <property type="match status" value="1"/>
</dbReference>